<proteinExistence type="predicted"/>
<organism evidence="1 2">
    <name type="scientific">Isobaculum melis</name>
    <dbReference type="NCBI Taxonomy" id="142588"/>
    <lineage>
        <taxon>Bacteria</taxon>
        <taxon>Bacillati</taxon>
        <taxon>Bacillota</taxon>
        <taxon>Bacilli</taxon>
        <taxon>Lactobacillales</taxon>
        <taxon>Carnobacteriaceae</taxon>
        <taxon>Isobaculum</taxon>
    </lineage>
</organism>
<accession>A0A1H9PXZ7</accession>
<evidence type="ECO:0008006" key="3">
    <source>
        <dbReference type="Google" id="ProtNLM"/>
    </source>
</evidence>
<gene>
    <name evidence="1" type="ORF">SAMN04488559_101220</name>
</gene>
<reference evidence="1 2" key="1">
    <citation type="submission" date="2016-10" db="EMBL/GenBank/DDBJ databases">
        <authorList>
            <person name="de Groot N.N."/>
        </authorList>
    </citation>
    <scope>NUCLEOTIDE SEQUENCE [LARGE SCALE GENOMIC DNA]</scope>
    <source>
        <strain evidence="1 2">DSM 13760</strain>
    </source>
</reference>
<dbReference type="STRING" id="142588.SAMN04488559_101220"/>
<dbReference type="EMBL" id="FOHA01000001">
    <property type="protein sequence ID" value="SER53008.1"/>
    <property type="molecule type" value="Genomic_DNA"/>
</dbReference>
<dbReference type="Proteomes" id="UP000198948">
    <property type="component" value="Unassembled WGS sequence"/>
</dbReference>
<dbReference type="Pfam" id="PF14137">
    <property type="entry name" value="DUF4304"/>
    <property type="match status" value="1"/>
</dbReference>
<dbReference type="RefSeq" id="WP_092649375.1">
    <property type="nucleotide sequence ID" value="NZ_FOHA01000001.1"/>
</dbReference>
<dbReference type="AlphaFoldDB" id="A0A1H9PXZ7"/>
<evidence type="ECO:0000313" key="2">
    <source>
        <dbReference type="Proteomes" id="UP000198948"/>
    </source>
</evidence>
<protein>
    <recommendedName>
        <fullName evidence="3">DUF4304 domain-containing protein</fullName>
    </recommendedName>
</protein>
<keyword evidence="2" id="KW-1185">Reference proteome</keyword>
<name>A0A1H9PXZ7_9LACT</name>
<evidence type="ECO:0000313" key="1">
    <source>
        <dbReference type="EMBL" id="SER53008.1"/>
    </source>
</evidence>
<sequence length="140" mass="16519">MIAIKRPFVVSKKELIKDATLFLKEKGFKKNKNTWLKFDTKVIAGFNIQSSYYDGETYYINVGIIIKGVDKKLITSPSHWHFSQRIDEVRKSTKDILSEGYNWIELHSDLEYLKILCSLDYQERLPIVVYKSVIDYFLEK</sequence>
<dbReference type="InterPro" id="IPR025412">
    <property type="entry name" value="DUF4304"/>
</dbReference>